<dbReference type="EMBL" id="GBRH01210482">
    <property type="protein sequence ID" value="JAD87413.1"/>
    <property type="molecule type" value="Transcribed_RNA"/>
</dbReference>
<sequence>MTAESKAWLDQRPAQSVVYVSFGSLAAPSPDQMTEVAEGLYNSGKAFLWVVRASETSKIPEGFVGRAKDRGLMVTWSPQLEVLAHPSVGCFMTHCRWNSTMEGSGIGVPMVAMPQWSDQPTNASILRMFGELV</sequence>
<evidence type="ECO:0000256" key="1">
    <source>
        <dbReference type="ARBA" id="ARBA00009995"/>
    </source>
</evidence>
<evidence type="ECO:0008006" key="4">
    <source>
        <dbReference type="Google" id="ProtNLM"/>
    </source>
</evidence>
<dbReference type="GO" id="GO:0008194">
    <property type="term" value="F:UDP-glycosyltransferase activity"/>
    <property type="evidence" value="ECO:0007669"/>
    <property type="project" value="InterPro"/>
</dbReference>
<dbReference type="FunFam" id="3.40.50.2000:FF:000060">
    <property type="entry name" value="Glycosyltransferase"/>
    <property type="match status" value="1"/>
</dbReference>
<name>A0A0A9DL62_ARUDO</name>
<dbReference type="Pfam" id="PF00201">
    <property type="entry name" value="UDPGT"/>
    <property type="match status" value="1"/>
</dbReference>
<dbReference type="Gene3D" id="3.40.50.2000">
    <property type="entry name" value="Glycogen Phosphorylase B"/>
    <property type="match status" value="1"/>
</dbReference>
<reference evidence="3" key="1">
    <citation type="submission" date="2014-09" db="EMBL/GenBank/DDBJ databases">
        <authorList>
            <person name="Magalhaes I.L.F."/>
            <person name="Oliveira U."/>
            <person name="Santos F.R."/>
            <person name="Vidigal T.H.D.A."/>
            <person name="Brescovit A.D."/>
            <person name="Santos A.J."/>
        </authorList>
    </citation>
    <scope>NUCLEOTIDE SEQUENCE</scope>
    <source>
        <tissue evidence="3">Shoot tissue taken approximately 20 cm above the soil surface</tissue>
    </source>
</reference>
<evidence type="ECO:0000313" key="3">
    <source>
        <dbReference type="EMBL" id="JAD87413.1"/>
    </source>
</evidence>
<dbReference type="AlphaFoldDB" id="A0A0A9DL62"/>
<protein>
    <recommendedName>
        <fullName evidence="4">UDP-glycosyltransferases domain-containing protein</fullName>
    </recommendedName>
</protein>
<dbReference type="PANTHER" id="PTHR48045">
    <property type="entry name" value="UDP-GLYCOSYLTRANSFERASE 72B1"/>
    <property type="match status" value="1"/>
</dbReference>
<accession>A0A0A9DL62</accession>
<keyword evidence="2" id="KW-0808">Transferase</keyword>
<dbReference type="PANTHER" id="PTHR48045:SF26">
    <property type="entry name" value="UDP-GLYCOSYLTRANSFERASE 74E2-LIKE"/>
    <property type="match status" value="1"/>
</dbReference>
<reference evidence="3" key="2">
    <citation type="journal article" date="2015" name="Data Brief">
        <title>Shoot transcriptome of the giant reed, Arundo donax.</title>
        <authorList>
            <person name="Barrero R.A."/>
            <person name="Guerrero F.D."/>
            <person name="Moolhuijzen P."/>
            <person name="Goolsby J.A."/>
            <person name="Tidwell J."/>
            <person name="Bellgard S.E."/>
            <person name="Bellgard M.I."/>
        </authorList>
    </citation>
    <scope>NUCLEOTIDE SEQUENCE</scope>
    <source>
        <tissue evidence="3">Shoot tissue taken approximately 20 cm above the soil surface</tissue>
    </source>
</reference>
<dbReference type="InterPro" id="IPR002213">
    <property type="entry name" value="UDP_glucos_trans"/>
</dbReference>
<dbReference type="CDD" id="cd03784">
    <property type="entry name" value="GT1_Gtf-like"/>
    <property type="match status" value="1"/>
</dbReference>
<organism evidence="3">
    <name type="scientific">Arundo donax</name>
    <name type="common">Giant reed</name>
    <name type="synonym">Donax arundinaceus</name>
    <dbReference type="NCBI Taxonomy" id="35708"/>
    <lineage>
        <taxon>Eukaryota</taxon>
        <taxon>Viridiplantae</taxon>
        <taxon>Streptophyta</taxon>
        <taxon>Embryophyta</taxon>
        <taxon>Tracheophyta</taxon>
        <taxon>Spermatophyta</taxon>
        <taxon>Magnoliopsida</taxon>
        <taxon>Liliopsida</taxon>
        <taxon>Poales</taxon>
        <taxon>Poaceae</taxon>
        <taxon>PACMAD clade</taxon>
        <taxon>Arundinoideae</taxon>
        <taxon>Arundineae</taxon>
        <taxon>Arundo</taxon>
    </lineage>
</organism>
<proteinExistence type="inferred from homology"/>
<evidence type="ECO:0000256" key="2">
    <source>
        <dbReference type="ARBA" id="ARBA00022679"/>
    </source>
</evidence>
<dbReference type="SUPFAM" id="SSF53756">
    <property type="entry name" value="UDP-Glycosyltransferase/glycogen phosphorylase"/>
    <property type="match status" value="1"/>
</dbReference>
<comment type="similarity">
    <text evidence="1">Belongs to the UDP-glycosyltransferase family.</text>
</comment>